<protein>
    <submittedName>
        <fullName evidence="1">Uncharacterized protein</fullName>
    </submittedName>
</protein>
<reference evidence="1" key="2">
    <citation type="journal article" date="2015" name="Fish Shellfish Immunol.">
        <title>Early steps in the European eel (Anguilla anguilla)-Vibrio vulnificus interaction in the gills: Role of the RtxA13 toxin.</title>
        <authorList>
            <person name="Callol A."/>
            <person name="Pajuelo D."/>
            <person name="Ebbesson L."/>
            <person name="Teles M."/>
            <person name="MacKenzie S."/>
            <person name="Amaro C."/>
        </authorList>
    </citation>
    <scope>NUCLEOTIDE SEQUENCE</scope>
</reference>
<reference evidence="1" key="1">
    <citation type="submission" date="2014-11" db="EMBL/GenBank/DDBJ databases">
        <authorList>
            <person name="Amaro Gonzalez C."/>
        </authorList>
    </citation>
    <scope>NUCLEOTIDE SEQUENCE</scope>
</reference>
<evidence type="ECO:0000313" key="1">
    <source>
        <dbReference type="EMBL" id="JAH91832.1"/>
    </source>
</evidence>
<name>A0A0E9WNA1_ANGAN</name>
<accession>A0A0E9WNA1</accession>
<organism evidence="1">
    <name type="scientific">Anguilla anguilla</name>
    <name type="common">European freshwater eel</name>
    <name type="synonym">Muraena anguilla</name>
    <dbReference type="NCBI Taxonomy" id="7936"/>
    <lineage>
        <taxon>Eukaryota</taxon>
        <taxon>Metazoa</taxon>
        <taxon>Chordata</taxon>
        <taxon>Craniata</taxon>
        <taxon>Vertebrata</taxon>
        <taxon>Euteleostomi</taxon>
        <taxon>Actinopterygii</taxon>
        <taxon>Neopterygii</taxon>
        <taxon>Teleostei</taxon>
        <taxon>Anguilliformes</taxon>
        <taxon>Anguillidae</taxon>
        <taxon>Anguilla</taxon>
    </lineage>
</organism>
<dbReference type="EMBL" id="GBXM01016745">
    <property type="protein sequence ID" value="JAH91832.1"/>
    <property type="molecule type" value="Transcribed_RNA"/>
</dbReference>
<proteinExistence type="predicted"/>
<sequence>MYVLWSTPDYQCTYCFYGTWRLIDPASVECSLLILYYFVCRSG</sequence>
<dbReference type="AlphaFoldDB" id="A0A0E9WNA1"/>